<dbReference type="PRINTS" id="PR01576">
    <property type="entry name" value="PDEFORMYLASE"/>
</dbReference>
<reference evidence="3 4" key="1">
    <citation type="submission" date="2010-03" db="EMBL/GenBank/DDBJ databases">
        <title>The genome sequence of Ruminococcus obeum A2-162.</title>
        <authorList>
            <consortium name="metaHIT consortium -- http://www.metahit.eu/"/>
            <person name="Pajon A."/>
            <person name="Turner K."/>
            <person name="Parkhill J."/>
            <person name="Duncan S."/>
            <person name="Flint H."/>
        </authorList>
    </citation>
    <scope>NUCLEOTIDE SEQUENCE [LARGE SCALE GENOMIC DNA]</scope>
    <source>
        <strain evidence="3 4">A2-162</strain>
    </source>
</reference>
<keyword evidence="4" id="KW-1185">Reference proteome</keyword>
<evidence type="ECO:0000313" key="3">
    <source>
        <dbReference type="EMBL" id="CBL22687.1"/>
    </source>
</evidence>
<protein>
    <submittedName>
        <fullName evidence="3">N-formylmethionyl-tRNA deformylase</fullName>
    </submittedName>
</protein>
<dbReference type="Pfam" id="PF01327">
    <property type="entry name" value="Pep_deformylase"/>
    <property type="match status" value="1"/>
</dbReference>
<comment type="similarity">
    <text evidence="1">Belongs to the polypeptide deformylase family.</text>
</comment>
<reference evidence="3 4" key="2">
    <citation type="submission" date="2010-03" db="EMBL/GenBank/DDBJ databases">
        <authorList>
            <person name="Pajon A."/>
        </authorList>
    </citation>
    <scope>NUCLEOTIDE SEQUENCE [LARGE SCALE GENOMIC DNA]</scope>
    <source>
        <strain evidence="3 4">A2-162</strain>
    </source>
</reference>
<dbReference type="Gene3D" id="3.90.45.10">
    <property type="entry name" value="Peptide deformylase"/>
    <property type="match status" value="1"/>
</dbReference>
<evidence type="ECO:0000256" key="2">
    <source>
        <dbReference type="ARBA" id="ARBA00023004"/>
    </source>
</evidence>
<evidence type="ECO:0000256" key="1">
    <source>
        <dbReference type="ARBA" id="ARBA00010759"/>
    </source>
</evidence>
<dbReference type="InterPro" id="IPR036821">
    <property type="entry name" value="Peptide_deformylase_sf"/>
</dbReference>
<gene>
    <name evidence="3" type="ORF">CK5_12290</name>
</gene>
<proteinExistence type="inferred from homology"/>
<dbReference type="AlphaFoldDB" id="D4LYI4"/>
<dbReference type="GO" id="GO:0042586">
    <property type="term" value="F:peptide deformylase activity"/>
    <property type="evidence" value="ECO:0007669"/>
    <property type="project" value="InterPro"/>
</dbReference>
<dbReference type="EMBL" id="FP929054">
    <property type="protein sequence ID" value="CBL22687.1"/>
    <property type="molecule type" value="Genomic_DNA"/>
</dbReference>
<evidence type="ECO:0000313" key="4">
    <source>
        <dbReference type="Proteomes" id="UP000008955"/>
    </source>
</evidence>
<dbReference type="KEGG" id="rob:CK5_12290"/>
<dbReference type="SUPFAM" id="SSF56420">
    <property type="entry name" value="Peptide deformylase"/>
    <property type="match status" value="1"/>
</dbReference>
<dbReference type="PANTHER" id="PTHR10458">
    <property type="entry name" value="PEPTIDE DEFORMYLASE"/>
    <property type="match status" value="1"/>
</dbReference>
<dbReference type="PATRIC" id="fig|657314.3.peg.1034"/>
<dbReference type="Proteomes" id="UP000008955">
    <property type="component" value="Chromosome"/>
</dbReference>
<dbReference type="PANTHER" id="PTHR10458:SF22">
    <property type="entry name" value="PEPTIDE DEFORMYLASE"/>
    <property type="match status" value="1"/>
</dbReference>
<name>D4LYI4_9FIRM</name>
<keyword evidence="2" id="KW-0408">Iron</keyword>
<sequence>MGFIDVVMFNPVIVSKRDMYETEEGCLSLDGVRKTTRYQEIEVEYYDFNWKKKRQRLSGWTAQICQHEIDHLSGKII</sequence>
<dbReference type="HOGENOM" id="CLU_2631093_0_0_9"/>
<dbReference type="InterPro" id="IPR023635">
    <property type="entry name" value="Peptide_deformylase"/>
</dbReference>
<organism evidence="3 4">
    <name type="scientific">Blautia obeum A2-162</name>
    <dbReference type="NCBI Taxonomy" id="657314"/>
    <lineage>
        <taxon>Bacteria</taxon>
        <taxon>Bacillati</taxon>
        <taxon>Bacillota</taxon>
        <taxon>Clostridia</taxon>
        <taxon>Lachnospirales</taxon>
        <taxon>Lachnospiraceae</taxon>
        <taxon>Blautia</taxon>
    </lineage>
</organism>
<accession>D4LYI4</accession>